<dbReference type="Proteomes" id="UP000593571">
    <property type="component" value="Unassembled WGS sequence"/>
</dbReference>
<sequence>MLSKSDDVKALDFIIQIHSGQTHVVSFSGLIACFLMYIVIDGNNMCRHRLFPGFSSKSSKCLIILCLYIEACTDPVLARYYSLGPPAFPFSSSSNTYIYPMWLFHLYLSCFKKSIFVIHSLHIV</sequence>
<dbReference type="PROSITE" id="PS51257">
    <property type="entry name" value="PROKAR_LIPOPROTEIN"/>
    <property type="match status" value="1"/>
</dbReference>
<keyword evidence="1" id="KW-0472">Membrane</keyword>
<evidence type="ECO:0000256" key="1">
    <source>
        <dbReference type="SAM" id="Phobius"/>
    </source>
</evidence>
<keyword evidence="1" id="KW-1133">Transmembrane helix</keyword>
<protein>
    <submittedName>
        <fullName evidence="2">Uncharacterized protein</fullName>
    </submittedName>
</protein>
<organism evidence="2 3">
    <name type="scientific">Rousettus aegyptiacus</name>
    <name type="common">Egyptian fruit bat</name>
    <name type="synonym">Pteropus aegyptiacus</name>
    <dbReference type="NCBI Taxonomy" id="9407"/>
    <lineage>
        <taxon>Eukaryota</taxon>
        <taxon>Metazoa</taxon>
        <taxon>Chordata</taxon>
        <taxon>Craniata</taxon>
        <taxon>Vertebrata</taxon>
        <taxon>Euteleostomi</taxon>
        <taxon>Mammalia</taxon>
        <taxon>Eutheria</taxon>
        <taxon>Laurasiatheria</taxon>
        <taxon>Chiroptera</taxon>
        <taxon>Yinpterochiroptera</taxon>
        <taxon>Pteropodoidea</taxon>
        <taxon>Pteropodidae</taxon>
        <taxon>Rousettinae</taxon>
        <taxon>Rousettus</taxon>
    </lineage>
</organism>
<reference evidence="2 3" key="1">
    <citation type="journal article" date="2020" name="Nature">
        <title>Six reference-quality genomes reveal evolution of bat adaptations.</title>
        <authorList>
            <person name="Jebb D."/>
            <person name="Huang Z."/>
            <person name="Pippel M."/>
            <person name="Hughes G.M."/>
            <person name="Lavrichenko K."/>
            <person name="Devanna P."/>
            <person name="Winkler S."/>
            <person name="Jermiin L.S."/>
            <person name="Skirmuntt E.C."/>
            <person name="Katzourakis A."/>
            <person name="Burkitt-Gray L."/>
            <person name="Ray D.A."/>
            <person name="Sullivan K.A.M."/>
            <person name="Roscito J.G."/>
            <person name="Kirilenko B.M."/>
            <person name="Davalos L.M."/>
            <person name="Corthals A.P."/>
            <person name="Power M.L."/>
            <person name="Jones G."/>
            <person name="Ransome R.D."/>
            <person name="Dechmann D.K.N."/>
            <person name="Locatelli A.G."/>
            <person name="Puechmaille S.J."/>
            <person name="Fedrigo O."/>
            <person name="Jarvis E.D."/>
            <person name="Hiller M."/>
            <person name="Vernes S.C."/>
            <person name="Myers E.W."/>
            <person name="Teeling E.C."/>
        </authorList>
    </citation>
    <scope>NUCLEOTIDE SEQUENCE [LARGE SCALE GENOMIC DNA]</scope>
    <source>
        <strain evidence="2">MRouAeg1</strain>
        <tissue evidence="2">Muscle</tissue>
    </source>
</reference>
<evidence type="ECO:0000313" key="2">
    <source>
        <dbReference type="EMBL" id="KAF6506000.1"/>
    </source>
</evidence>
<keyword evidence="1" id="KW-0812">Transmembrane</keyword>
<proteinExistence type="predicted"/>
<feature type="transmembrane region" description="Helical" evidence="1">
    <location>
        <begin position="102"/>
        <end position="121"/>
    </location>
</feature>
<dbReference type="EMBL" id="JACASE010000001">
    <property type="protein sequence ID" value="KAF6506000.1"/>
    <property type="molecule type" value="Genomic_DNA"/>
</dbReference>
<dbReference type="AlphaFoldDB" id="A0A7J8KAW5"/>
<feature type="transmembrane region" description="Helical" evidence="1">
    <location>
        <begin position="61"/>
        <end position="82"/>
    </location>
</feature>
<feature type="transmembrane region" description="Helical" evidence="1">
    <location>
        <begin position="20"/>
        <end position="40"/>
    </location>
</feature>
<name>A0A7J8KAW5_ROUAE</name>
<evidence type="ECO:0000313" key="3">
    <source>
        <dbReference type="Proteomes" id="UP000593571"/>
    </source>
</evidence>
<keyword evidence="3" id="KW-1185">Reference proteome</keyword>
<gene>
    <name evidence="2" type="ORF">HJG63_007865</name>
</gene>
<comment type="caution">
    <text evidence="2">The sequence shown here is derived from an EMBL/GenBank/DDBJ whole genome shotgun (WGS) entry which is preliminary data.</text>
</comment>
<accession>A0A7J8KAW5</accession>